<name>A0A0B6Z4Q8_9EUPU</name>
<evidence type="ECO:0000256" key="6">
    <source>
        <dbReference type="SAM" id="Phobius"/>
    </source>
</evidence>
<evidence type="ECO:0000313" key="7">
    <source>
        <dbReference type="EMBL" id="CEK62876.1"/>
    </source>
</evidence>
<comment type="subcellular location">
    <subcellularLocation>
        <location evidence="1">Membrane</location>
        <topology evidence="1">Multi-pass membrane protein</topology>
    </subcellularLocation>
</comment>
<protein>
    <recommendedName>
        <fullName evidence="8">Major facilitator superfamily associated domain-containing protein</fullName>
    </recommendedName>
</protein>
<evidence type="ECO:0000256" key="3">
    <source>
        <dbReference type="ARBA" id="ARBA00022692"/>
    </source>
</evidence>
<gene>
    <name evidence="7" type="primary">ORF46387</name>
</gene>
<evidence type="ECO:0000256" key="4">
    <source>
        <dbReference type="ARBA" id="ARBA00022989"/>
    </source>
</evidence>
<feature type="non-terminal residue" evidence="7">
    <location>
        <position position="1"/>
    </location>
</feature>
<dbReference type="InterPro" id="IPR010291">
    <property type="entry name" value="Ion_channel_UNC-93"/>
</dbReference>
<keyword evidence="5 6" id="KW-0472">Membrane</keyword>
<dbReference type="Pfam" id="PF05978">
    <property type="entry name" value="UNC-93"/>
    <property type="match status" value="1"/>
</dbReference>
<evidence type="ECO:0008006" key="8">
    <source>
        <dbReference type="Google" id="ProtNLM"/>
    </source>
</evidence>
<evidence type="ECO:0000256" key="1">
    <source>
        <dbReference type="ARBA" id="ARBA00004141"/>
    </source>
</evidence>
<dbReference type="AlphaFoldDB" id="A0A0B6Z4Q8"/>
<comment type="similarity">
    <text evidence="2">Belongs to the unc-93 family.</text>
</comment>
<dbReference type="PANTHER" id="PTHR19444">
    <property type="entry name" value="UNC-93 RELATED"/>
    <property type="match status" value="1"/>
</dbReference>
<organism evidence="7">
    <name type="scientific">Arion vulgaris</name>
    <dbReference type="NCBI Taxonomy" id="1028688"/>
    <lineage>
        <taxon>Eukaryota</taxon>
        <taxon>Metazoa</taxon>
        <taxon>Spiralia</taxon>
        <taxon>Lophotrochozoa</taxon>
        <taxon>Mollusca</taxon>
        <taxon>Gastropoda</taxon>
        <taxon>Heterobranchia</taxon>
        <taxon>Euthyneura</taxon>
        <taxon>Panpulmonata</taxon>
        <taxon>Eupulmonata</taxon>
        <taxon>Stylommatophora</taxon>
        <taxon>Helicina</taxon>
        <taxon>Arionoidea</taxon>
        <taxon>Arionidae</taxon>
        <taxon>Arion</taxon>
    </lineage>
</organism>
<dbReference type="GO" id="GO:0016020">
    <property type="term" value="C:membrane"/>
    <property type="evidence" value="ECO:0007669"/>
    <property type="project" value="UniProtKB-SubCell"/>
</dbReference>
<dbReference type="EMBL" id="HACG01016011">
    <property type="protein sequence ID" value="CEK62876.1"/>
    <property type="molecule type" value="Transcribed_RNA"/>
</dbReference>
<dbReference type="InterPro" id="IPR051951">
    <property type="entry name" value="UNC-93_regulatory"/>
</dbReference>
<evidence type="ECO:0000256" key="2">
    <source>
        <dbReference type="ARBA" id="ARBA00009172"/>
    </source>
</evidence>
<accession>A0A0B6Z4Q8</accession>
<reference evidence="7" key="1">
    <citation type="submission" date="2014-12" db="EMBL/GenBank/DDBJ databases">
        <title>Insight into the proteome of Arion vulgaris.</title>
        <authorList>
            <person name="Aradska J."/>
            <person name="Bulat T."/>
            <person name="Smidak R."/>
            <person name="Sarate P."/>
            <person name="Gangsoo J."/>
            <person name="Sialana F."/>
            <person name="Bilban M."/>
            <person name="Lubec G."/>
        </authorList>
    </citation>
    <scope>NUCLEOTIDE SEQUENCE</scope>
    <source>
        <tissue evidence="7">Skin</tissue>
    </source>
</reference>
<keyword evidence="3 6" id="KW-0812">Transmembrane</keyword>
<keyword evidence="4 6" id="KW-1133">Transmembrane helix</keyword>
<proteinExistence type="inferred from homology"/>
<evidence type="ECO:0000256" key="5">
    <source>
        <dbReference type="ARBA" id="ARBA00023136"/>
    </source>
</evidence>
<sequence>TSESLIPYFSTMAIWGASDGVWNCQVNSLMGVVFADKYEEAYAGLRIAQGLGVAILFSYSNLICMTAKIYIISAVCILALACYLIMEGVLKYRAKLIPVKQTSV</sequence>
<feature type="transmembrane region" description="Helical" evidence="6">
    <location>
        <begin position="67"/>
        <end position="86"/>
    </location>
</feature>
<dbReference type="PANTHER" id="PTHR19444:SF13">
    <property type="entry name" value="PROTEIN UNC-93 HOMOLOG A"/>
    <property type="match status" value="1"/>
</dbReference>